<dbReference type="InParanoid" id="A0A1X7VVL5"/>
<evidence type="ECO:0000313" key="3">
    <source>
        <dbReference type="EnsemblMetazoa" id="Aqu2.1.44143_001"/>
    </source>
</evidence>
<dbReference type="PANTHER" id="PTHR11654">
    <property type="entry name" value="OLIGOPEPTIDE TRANSPORTER-RELATED"/>
    <property type="match status" value="1"/>
</dbReference>
<feature type="transmembrane region" description="Helical" evidence="2">
    <location>
        <begin position="353"/>
        <end position="373"/>
    </location>
</feature>
<feature type="transmembrane region" description="Helical" evidence="2">
    <location>
        <begin position="111"/>
        <end position="133"/>
    </location>
</feature>
<evidence type="ECO:0000313" key="4">
    <source>
        <dbReference type="Proteomes" id="UP000007879"/>
    </source>
</evidence>
<dbReference type="OrthoDB" id="8904098at2759"/>
<feature type="transmembrane region" description="Helical" evidence="2">
    <location>
        <begin position="417"/>
        <end position="441"/>
    </location>
</feature>
<dbReference type="SUPFAM" id="SSF103473">
    <property type="entry name" value="MFS general substrate transporter"/>
    <property type="match status" value="1"/>
</dbReference>
<keyword evidence="2" id="KW-0812">Transmembrane</keyword>
<keyword evidence="2" id="KW-1133">Transmembrane helix</keyword>
<dbReference type="Gene3D" id="1.20.1250.20">
    <property type="entry name" value="MFS general substrate transporter like domains"/>
    <property type="match status" value="1"/>
</dbReference>
<proteinExistence type="predicted"/>
<dbReference type="KEGG" id="aqu:105316907"/>
<accession>A0A1X7VVL5</accession>
<dbReference type="EnsemblMetazoa" id="XM_011412193.1">
    <property type="protein sequence ID" value="XP_011410495.1"/>
    <property type="gene ID" value="LOC105316907"/>
</dbReference>
<evidence type="ECO:0000256" key="2">
    <source>
        <dbReference type="SAM" id="Phobius"/>
    </source>
</evidence>
<keyword evidence="1" id="KW-0571">Peptide transport</keyword>
<feature type="transmembrane region" description="Helical" evidence="2">
    <location>
        <begin position="482"/>
        <end position="502"/>
    </location>
</feature>
<feature type="transmembrane region" description="Helical" evidence="2">
    <location>
        <begin position="81"/>
        <end position="105"/>
    </location>
</feature>
<feature type="transmembrane region" description="Helical" evidence="2">
    <location>
        <begin position="453"/>
        <end position="476"/>
    </location>
</feature>
<feature type="transmembrane region" description="Helical" evidence="2">
    <location>
        <begin position="279"/>
        <end position="298"/>
    </location>
</feature>
<feature type="transmembrane region" description="Helical" evidence="2">
    <location>
        <begin position="44"/>
        <end position="69"/>
    </location>
</feature>
<protein>
    <submittedName>
        <fullName evidence="3">Uncharacterized protein</fullName>
    </submittedName>
</protein>
<organism evidence="3">
    <name type="scientific">Amphimedon queenslandica</name>
    <name type="common">Sponge</name>
    <dbReference type="NCBI Taxonomy" id="400682"/>
    <lineage>
        <taxon>Eukaryota</taxon>
        <taxon>Metazoa</taxon>
        <taxon>Porifera</taxon>
        <taxon>Demospongiae</taxon>
        <taxon>Heteroscleromorpha</taxon>
        <taxon>Haplosclerida</taxon>
        <taxon>Niphatidae</taxon>
        <taxon>Amphimedon</taxon>
    </lineage>
</organism>
<keyword evidence="1" id="KW-0813">Transport</keyword>
<evidence type="ECO:0000256" key="1">
    <source>
        <dbReference type="ARBA" id="ARBA00022856"/>
    </source>
</evidence>
<keyword evidence="4" id="KW-1185">Reference proteome</keyword>
<gene>
    <name evidence="3" type="primary">105316907</name>
</gene>
<keyword evidence="2" id="KW-0472">Membrane</keyword>
<keyword evidence="1" id="KW-0653">Protein transport</keyword>
<dbReference type="InterPro" id="IPR036259">
    <property type="entry name" value="MFS_trans_sf"/>
</dbReference>
<dbReference type="Proteomes" id="UP000007879">
    <property type="component" value="Unassembled WGS sequence"/>
</dbReference>
<feature type="transmembrane region" description="Helical" evidence="2">
    <location>
        <begin position="186"/>
        <end position="210"/>
    </location>
</feature>
<feature type="transmembrane region" description="Helical" evidence="2">
    <location>
        <begin position="318"/>
        <end position="341"/>
    </location>
</feature>
<feature type="transmembrane region" description="Helical" evidence="2">
    <location>
        <begin position="154"/>
        <end position="174"/>
    </location>
</feature>
<reference evidence="4" key="1">
    <citation type="journal article" date="2010" name="Nature">
        <title>The Amphimedon queenslandica genome and the evolution of animal complexity.</title>
        <authorList>
            <person name="Srivastava M."/>
            <person name="Simakov O."/>
            <person name="Chapman J."/>
            <person name="Fahey B."/>
            <person name="Gauthier M.E."/>
            <person name="Mitros T."/>
            <person name="Richards G.S."/>
            <person name="Conaco C."/>
            <person name="Dacre M."/>
            <person name="Hellsten U."/>
            <person name="Larroux C."/>
            <person name="Putnam N.H."/>
            <person name="Stanke M."/>
            <person name="Adamska M."/>
            <person name="Darling A."/>
            <person name="Degnan S.M."/>
            <person name="Oakley T.H."/>
            <person name="Plachetzki D.C."/>
            <person name="Zhai Y."/>
            <person name="Adamski M."/>
            <person name="Calcino A."/>
            <person name="Cummins S.F."/>
            <person name="Goodstein D.M."/>
            <person name="Harris C."/>
            <person name="Jackson D.J."/>
            <person name="Leys S.P."/>
            <person name="Shu S."/>
            <person name="Woodcroft B.J."/>
            <person name="Vervoort M."/>
            <person name="Kosik K.S."/>
            <person name="Manning G."/>
            <person name="Degnan B.M."/>
            <person name="Rokhsar D.S."/>
        </authorList>
    </citation>
    <scope>NUCLEOTIDE SEQUENCE [LARGE SCALE GENOMIC DNA]</scope>
</reference>
<name>A0A1X7VVL5_AMPQE</name>
<dbReference type="AlphaFoldDB" id="A0A1X7VVL5"/>
<dbReference type="GO" id="GO:0015833">
    <property type="term" value="P:peptide transport"/>
    <property type="evidence" value="ECO:0007669"/>
    <property type="project" value="UniProtKB-KW"/>
</dbReference>
<dbReference type="EnsemblMetazoa" id="Aqu2.1.44143_001">
    <property type="protein sequence ID" value="Aqu2.1.44143_001"/>
    <property type="gene ID" value="Aqu2.1.44143"/>
</dbReference>
<reference evidence="3" key="2">
    <citation type="submission" date="2017-05" db="UniProtKB">
        <authorList>
            <consortium name="EnsemblMetazoa"/>
        </authorList>
    </citation>
    <scope>IDENTIFICATION</scope>
</reference>
<sequence length="553" mass="63183">MDLKRLKYSCIYSKGGTLVLMWSLLLATVFLSSAQPFISNPIVFAILGGSFFKYIIVPLAVFFLFFPAFAFVGERWTRHRVLYLSSALLSVGSLGMLLSLILVRFLSTKSVPLIICFILMNLVALVGFVLCLANVIQFGADQLHFAPSTDLPNLIYWFAFSFYTIGSTLFFLQSLVTRYTGENKDIYNFSVLFCFLIVLTVAPLFFIIIFKKNLVNEPPQRNNPIKLIWGVLRFAKQHKAPIWRSAFTYGEELPSRIDLAKSRYGGPYSTEEVEDVKSFWNILFILLATFGYSIQEFSTVLSEQYYQHDSSSLLDNIINFYSSVIPYATIGVCVLVFQFIISPFFPRYNPSMLKLMWVGVLIAFLKTILLSVLTFQMGKDIESAIANNISLGNNRCHKIPNDSSFIAGTYDDFTIPFYVLIISQVFEGACLFLVFVNGLRFIMAQGPLSMQSLLIGIWLLLTNFLACTTLGLLIPLGCDWEYFATKSVIIGISVIVYIPIAYKYKYRSRNEKSDVDQQFIITEYTERQILRREEHEKMEEFTDVPYYSIHEND</sequence>